<organism evidence="2 3">
    <name type="scientific">Paenibacillus thalictri</name>
    <dbReference type="NCBI Taxonomy" id="2527873"/>
    <lineage>
        <taxon>Bacteria</taxon>
        <taxon>Bacillati</taxon>
        <taxon>Bacillota</taxon>
        <taxon>Bacilli</taxon>
        <taxon>Bacillales</taxon>
        <taxon>Paenibacillaceae</taxon>
        <taxon>Paenibacillus</taxon>
    </lineage>
</organism>
<dbReference type="EMBL" id="SIRE01000006">
    <property type="protein sequence ID" value="TBL79781.1"/>
    <property type="molecule type" value="Genomic_DNA"/>
</dbReference>
<keyword evidence="1" id="KW-0812">Transmembrane</keyword>
<protein>
    <submittedName>
        <fullName evidence="2">Uncharacterized protein</fullName>
    </submittedName>
</protein>
<gene>
    <name evidence="2" type="ORF">EYB31_09255</name>
</gene>
<sequence length="304" mass="35083">MEKRLTRSDYVFALMFIFMLVFALGAFFYGLKVGKEKSALKYEEQIAKQNEVSQELTAYHQQHLVSFYHTVYQPYMEFQKKWFEQMYEIEMRGSADSSSIMKELNRLASDKYEALSTKTMPDSSPLLKDGLQSYTRSLKLFSEASKNFEGKANSMRGSDLIAEINKDAFFIEAENYALKAQKSYFDSIIKWNENIDGQFKPIDINQKLAVKDWSQISLNMKNDYIAAALLNGRLYKPYTPQDLTARVDDLIVSGQAKKMNYTEVAQLIDVLNATDAVRPGDFIRSKNKLYGNENLPQVPFFFNN</sequence>
<keyword evidence="3" id="KW-1185">Reference proteome</keyword>
<feature type="transmembrane region" description="Helical" evidence="1">
    <location>
        <begin position="12"/>
        <end position="31"/>
    </location>
</feature>
<comment type="caution">
    <text evidence="2">The sequence shown here is derived from an EMBL/GenBank/DDBJ whole genome shotgun (WGS) entry which is preliminary data.</text>
</comment>
<accession>A0A4Q9DX21</accession>
<dbReference type="AlphaFoldDB" id="A0A4Q9DX21"/>
<dbReference type="Proteomes" id="UP000293142">
    <property type="component" value="Unassembled WGS sequence"/>
</dbReference>
<proteinExistence type="predicted"/>
<evidence type="ECO:0000313" key="3">
    <source>
        <dbReference type="Proteomes" id="UP000293142"/>
    </source>
</evidence>
<dbReference type="OrthoDB" id="2649144at2"/>
<name>A0A4Q9DX21_9BACL</name>
<evidence type="ECO:0000313" key="2">
    <source>
        <dbReference type="EMBL" id="TBL79781.1"/>
    </source>
</evidence>
<evidence type="ECO:0000256" key="1">
    <source>
        <dbReference type="SAM" id="Phobius"/>
    </source>
</evidence>
<keyword evidence="1" id="KW-0472">Membrane</keyword>
<reference evidence="2 3" key="1">
    <citation type="submission" date="2019-02" db="EMBL/GenBank/DDBJ databases">
        <title>Paenibacillus sp. nov., isolated from surface-sterilized tissue of Thalictrum simplex L.</title>
        <authorList>
            <person name="Tuo L."/>
        </authorList>
    </citation>
    <scope>NUCLEOTIDE SEQUENCE [LARGE SCALE GENOMIC DNA]</scope>
    <source>
        <strain evidence="2 3">N2SHLJ1</strain>
    </source>
</reference>
<keyword evidence="1" id="KW-1133">Transmembrane helix</keyword>